<keyword evidence="5" id="KW-1185">Reference proteome</keyword>
<gene>
    <name evidence="4" type="primary">Ten-m_9</name>
    <name evidence="4" type="ORF">E2C01_088639</name>
</gene>
<evidence type="ECO:0000313" key="5">
    <source>
        <dbReference type="Proteomes" id="UP000324222"/>
    </source>
</evidence>
<dbReference type="PANTHER" id="PTHR11219:SF69">
    <property type="entry name" value="TENEURIN-A"/>
    <property type="match status" value="1"/>
</dbReference>
<dbReference type="Proteomes" id="UP000324222">
    <property type="component" value="Unassembled WGS sequence"/>
</dbReference>
<dbReference type="OrthoDB" id="442731at2759"/>
<keyword evidence="3" id="KW-1015">Disulfide bond</keyword>
<reference evidence="4 5" key="1">
    <citation type="submission" date="2019-05" db="EMBL/GenBank/DDBJ databases">
        <title>Another draft genome of Portunus trituberculatus and its Hox gene families provides insights of decapod evolution.</title>
        <authorList>
            <person name="Jeong J.-H."/>
            <person name="Song I."/>
            <person name="Kim S."/>
            <person name="Choi T."/>
            <person name="Kim D."/>
            <person name="Ryu S."/>
            <person name="Kim W."/>
        </authorList>
    </citation>
    <scope>NUCLEOTIDE SEQUENCE [LARGE SCALE GENOMIC DNA]</scope>
    <source>
        <tissue evidence="4">Muscle</tissue>
    </source>
</reference>
<dbReference type="InterPro" id="IPR051216">
    <property type="entry name" value="Teneurin"/>
</dbReference>
<dbReference type="PANTHER" id="PTHR11219">
    <property type="entry name" value="TENEURIN AND N-ACETYLGLUCOSAMINE-1-PHOSPHODIESTER ALPHA-N-ACETYLGLUCOSAMINIDASE"/>
    <property type="match status" value="1"/>
</dbReference>
<evidence type="ECO:0000256" key="3">
    <source>
        <dbReference type="ARBA" id="ARBA00023157"/>
    </source>
</evidence>
<dbReference type="GO" id="GO:0008045">
    <property type="term" value="P:motor neuron axon guidance"/>
    <property type="evidence" value="ECO:0007669"/>
    <property type="project" value="TreeGrafter"/>
</dbReference>
<evidence type="ECO:0000313" key="4">
    <source>
        <dbReference type="EMBL" id="MPC93508.1"/>
    </source>
</evidence>
<accession>A0A5B7JKE5</accession>
<dbReference type="AlphaFoldDB" id="A0A5B7JKE5"/>
<protein>
    <submittedName>
        <fullName evidence="4">Teneurin-m</fullName>
    </submittedName>
</protein>
<proteinExistence type="predicted"/>
<evidence type="ECO:0000256" key="1">
    <source>
        <dbReference type="ARBA" id="ARBA00022536"/>
    </source>
</evidence>
<keyword evidence="1" id="KW-0245">EGF-like domain</keyword>
<evidence type="ECO:0000256" key="2">
    <source>
        <dbReference type="ARBA" id="ARBA00022737"/>
    </source>
</evidence>
<sequence>MVLKWLSYIIRPTGLAPHYPTAHTTLPAFPQIRVMVPWNKVVVLDDIVMTVSESADHSNTFRDHAQQRTTSHCPLHDYDLLRPIIMATWQNVFQGECPHADAILVESQAVQESIQIPGTDVYLVYHSSRCVGG</sequence>
<organism evidence="4 5">
    <name type="scientific">Portunus trituberculatus</name>
    <name type="common">Swimming crab</name>
    <name type="synonym">Neptunus trituberculatus</name>
    <dbReference type="NCBI Taxonomy" id="210409"/>
    <lineage>
        <taxon>Eukaryota</taxon>
        <taxon>Metazoa</taxon>
        <taxon>Ecdysozoa</taxon>
        <taxon>Arthropoda</taxon>
        <taxon>Crustacea</taxon>
        <taxon>Multicrustacea</taxon>
        <taxon>Malacostraca</taxon>
        <taxon>Eumalacostraca</taxon>
        <taxon>Eucarida</taxon>
        <taxon>Decapoda</taxon>
        <taxon>Pleocyemata</taxon>
        <taxon>Brachyura</taxon>
        <taxon>Eubrachyura</taxon>
        <taxon>Portunoidea</taxon>
        <taxon>Portunidae</taxon>
        <taxon>Portuninae</taxon>
        <taxon>Portunus</taxon>
    </lineage>
</organism>
<name>A0A5B7JKE5_PORTR</name>
<dbReference type="EMBL" id="VSRR010095087">
    <property type="protein sequence ID" value="MPC93508.1"/>
    <property type="molecule type" value="Genomic_DNA"/>
</dbReference>
<comment type="caution">
    <text evidence="4">The sequence shown here is derived from an EMBL/GenBank/DDBJ whole genome shotgun (WGS) entry which is preliminary data.</text>
</comment>
<keyword evidence="2" id="KW-0677">Repeat</keyword>